<dbReference type="VEuPathDB" id="FungiDB:AMAG_16870"/>
<dbReference type="AlphaFoldDB" id="A0A0L0TCE8"/>
<evidence type="ECO:0000313" key="1">
    <source>
        <dbReference type="EMBL" id="KNE72385.1"/>
    </source>
</evidence>
<evidence type="ECO:0000313" key="2">
    <source>
        <dbReference type="Proteomes" id="UP000054350"/>
    </source>
</evidence>
<accession>A0A0L0TCE8</accession>
<keyword evidence="2" id="KW-1185">Reference proteome</keyword>
<dbReference type="Proteomes" id="UP000054350">
    <property type="component" value="Unassembled WGS sequence"/>
</dbReference>
<proteinExistence type="predicted"/>
<name>A0A0L0TCE8_ALLM3</name>
<protein>
    <submittedName>
        <fullName evidence="1">Uncharacterized protein</fullName>
    </submittedName>
</protein>
<sequence>MAAQAHLEAARRDGSSGHAVQIDAILGDARDLQIEVTPEHVAELNEMQVWATRSERGSLAAHEIAPPLVEMLV</sequence>
<reference evidence="2" key="2">
    <citation type="submission" date="2009-11" db="EMBL/GenBank/DDBJ databases">
        <title>The Genome Sequence of Allomyces macrogynus strain ATCC 38327.</title>
        <authorList>
            <consortium name="The Broad Institute Genome Sequencing Platform"/>
            <person name="Russ C."/>
            <person name="Cuomo C."/>
            <person name="Shea T."/>
            <person name="Young S.K."/>
            <person name="Zeng Q."/>
            <person name="Koehrsen M."/>
            <person name="Haas B."/>
            <person name="Borodovsky M."/>
            <person name="Guigo R."/>
            <person name="Alvarado L."/>
            <person name="Berlin A."/>
            <person name="Borenstein D."/>
            <person name="Chen Z."/>
            <person name="Engels R."/>
            <person name="Freedman E."/>
            <person name="Gellesch M."/>
            <person name="Goldberg J."/>
            <person name="Griggs A."/>
            <person name="Gujja S."/>
            <person name="Heiman D."/>
            <person name="Hepburn T."/>
            <person name="Howarth C."/>
            <person name="Jen D."/>
            <person name="Larson L."/>
            <person name="Lewis B."/>
            <person name="Mehta T."/>
            <person name="Park D."/>
            <person name="Pearson M."/>
            <person name="Roberts A."/>
            <person name="Saif S."/>
            <person name="Shenoy N."/>
            <person name="Sisk P."/>
            <person name="Stolte C."/>
            <person name="Sykes S."/>
            <person name="Walk T."/>
            <person name="White J."/>
            <person name="Yandava C."/>
            <person name="Burger G."/>
            <person name="Gray M.W."/>
            <person name="Holland P.W.H."/>
            <person name="King N."/>
            <person name="Lang F.B.F."/>
            <person name="Roger A.J."/>
            <person name="Ruiz-Trillo I."/>
            <person name="Lander E."/>
            <person name="Nusbaum C."/>
        </authorList>
    </citation>
    <scope>NUCLEOTIDE SEQUENCE [LARGE SCALE GENOMIC DNA]</scope>
    <source>
        <strain evidence="2">ATCC 38327</strain>
    </source>
</reference>
<organism evidence="1 2">
    <name type="scientific">Allomyces macrogynus (strain ATCC 38327)</name>
    <name type="common">Allomyces javanicus var. macrogynus</name>
    <dbReference type="NCBI Taxonomy" id="578462"/>
    <lineage>
        <taxon>Eukaryota</taxon>
        <taxon>Fungi</taxon>
        <taxon>Fungi incertae sedis</taxon>
        <taxon>Blastocladiomycota</taxon>
        <taxon>Blastocladiomycetes</taxon>
        <taxon>Blastocladiales</taxon>
        <taxon>Blastocladiaceae</taxon>
        <taxon>Allomyces</taxon>
    </lineage>
</organism>
<reference evidence="1 2" key="1">
    <citation type="submission" date="2009-11" db="EMBL/GenBank/DDBJ databases">
        <title>Annotation of Allomyces macrogynus ATCC 38327.</title>
        <authorList>
            <consortium name="The Broad Institute Genome Sequencing Platform"/>
            <person name="Russ C."/>
            <person name="Cuomo C."/>
            <person name="Burger G."/>
            <person name="Gray M.W."/>
            <person name="Holland P.W.H."/>
            <person name="King N."/>
            <person name="Lang F.B.F."/>
            <person name="Roger A.J."/>
            <person name="Ruiz-Trillo I."/>
            <person name="Young S.K."/>
            <person name="Zeng Q."/>
            <person name="Gargeya S."/>
            <person name="Fitzgerald M."/>
            <person name="Haas B."/>
            <person name="Abouelleil A."/>
            <person name="Alvarado L."/>
            <person name="Arachchi H.M."/>
            <person name="Berlin A."/>
            <person name="Chapman S.B."/>
            <person name="Gearin G."/>
            <person name="Goldberg J."/>
            <person name="Griggs A."/>
            <person name="Gujja S."/>
            <person name="Hansen M."/>
            <person name="Heiman D."/>
            <person name="Howarth C."/>
            <person name="Larimer J."/>
            <person name="Lui A."/>
            <person name="MacDonald P.J.P."/>
            <person name="McCowen C."/>
            <person name="Montmayeur A."/>
            <person name="Murphy C."/>
            <person name="Neiman D."/>
            <person name="Pearson M."/>
            <person name="Priest M."/>
            <person name="Roberts A."/>
            <person name="Saif S."/>
            <person name="Shea T."/>
            <person name="Sisk P."/>
            <person name="Stolte C."/>
            <person name="Sykes S."/>
            <person name="Wortman J."/>
            <person name="Nusbaum C."/>
            <person name="Birren B."/>
        </authorList>
    </citation>
    <scope>NUCLEOTIDE SEQUENCE [LARGE SCALE GENOMIC DNA]</scope>
    <source>
        <strain evidence="1 2">ATCC 38327</strain>
    </source>
</reference>
<dbReference type="EMBL" id="GG745379">
    <property type="protein sequence ID" value="KNE72385.1"/>
    <property type="molecule type" value="Genomic_DNA"/>
</dbReference>
<gene>
    <name evidence="1" type="ORF">AMAG_16870</name>
</gene>